<feature type="chain" id="PRO_5005892972" evidence="13">
    <location>
        <begin position="17"/>
        <end position="423"/>
    </location>
</feature>
<sequence length="423" mass="46872">MKTFIFILTLFTLIDAITFKHSLYKIESKKKRLMKTGEWPMYLKKKELNLRNFKSVKQTVKDYDDMEYLANITIGTPPQTFVIIPDTGSSNLWIPDITCGQGPSPKCPYYCSDTDICKIICDPSCCNINIKYPKDSNCDGKNKFNSANSSTYVKNGQPFTIQYGSGNAKGFLGTDTVTFVGDINNLEVPKTTFGQAQKISPDFAGTPIDGILGLAFKSIAVDGITPPIINAINQNLLDQPMFTVYLQHKGLESISGESGGVFTYGAFDKDNCYSQIDYYTLSSATYWQFKINGFSIGEKSIIRSYSAISDTGTSLIAGPPTAVDMLARVVGATYNIYYGAFMIDCNASFPDAIVKINKKNYIIPKRYLIDEVSADVCMFGMFGMDMGGYGPQWILGDPFIESYCQVYDIGNKRIGFALSRSTK</sequence>
<dbReference type="GO" id="GO:0005576">
    <property type="term" value="C:extracellular region"/>
    <property type="evidence" value="ECO:0007669"/>
    <property type="project" value="UniProtKB-SubCell"/>
</dbReference>
<comment type="subcellular location">
    <subcellularLocation>
        <location evidence="1">Secreted</location>
    </subcellularLocation>
</comment>
<evidence type="ECO:0000256" key="9">
    <source>
        <dbReference type="ARBA" id="ARBA00023180"/>
    </source>
</evidence>
<keyword evidence="3" id="KW-0964">Secreted</keyword>
<evidence type="ECO:0000313" key="15">
    <source>
        <dbReference type="Proteomes" id="UP000038045"/>
    </source>
</evidence>
<feature type="domain" description="Peptidase A1" evidence="14">
    <location>
        <begin position="68"/>
        <end position="417"/>
    </location>
</feature>
<dbReference type="WBParaSite" id="PTRK_0001760000.1">
    <property type="protein sequence ID" value="PTRK_0001760000.1"/>
    <property type="gene ID" value="PTRK_0001760000"/>
</dbReference>
<dbReference type="PROSITE" id="PS00141">
    <property type="entry name" value="ASP_PROTEASE"/>
    <property type="match status" value="1"/>
</dbReference>
<dbReference type="PANTHER" id="PTHR47966:SF45">
    <property type="entry name" value="PEPTIDASE A1 DOMAIN-CONTAINING PROTEIN"/>
    <property type="match status" value="1"/>
</dbReference>
<feature type="signal peptide" evidence="13">
    <location>
        <begin position="1"/>
        <end position="16"/>
    </location>
</feature>
<evidence type="ECO:0000256" key="7">
    <source>
        <dbReference type="ARBA" id="ARBA00022801"/>
    </source>
</evidence>
<keyword evidence="6 12" id="KW-0064">Aspartyl protease</keyword>
<evidence type="ECO:0000256" key="5">
    <source>
        <dbReference type="ARBA" id="ARBA00022729"/>
    </source>
</evidence>
<accession>A0A0N5A6H7</accession>
<dbReference type="Proteomes" id="UP000038045">
    <property type="component" value="Unplaced"/>
</dbReference>
<keyword evidence="8 11" id="KW-1015">Disulfide bond</keyword>
<dbReference type="GO" id="GO:0004190">
    <property type="term" value="F:aspartic-type endopeptidase activity"/>
    <property type="evidence" value="ECO:0007669"/>
    <property type="project" value="UniProtKB-KW"/>
</dbReference>
<proteinExistence type="inferred from homology"/>
<feature type="disulfide bond" evidence="11">
    <location>
        <begin position="99"/>
        <end position="138"/>
    </location>
</feature>
<name>A0A0N5A6H7_PARTI</name>
<evidence type="ECO:0000256" key="12">
    <source>
        <dbReference type="RuleBase" id="RU000454"/>
    </source>
</evidence>
<organism evidence="15 16">
    <name type="scientific">Parastrongyloides trichosuri</name>
    <name type="common">Possum-specific nematode worm</name>
    <dbReference type="NCBI Taxonomy" id="131310"/>
    <lineage>
        <taxon>Eukaryota</taxon>
        <taxon>Metazoa</taxon>
        <taxon>Ecdysozoa</taxon>
        <taxon>Nematoda</taxon>
        <taxon>Chromadorea</taxon>
        <taxon>Rhabditida</taxon>
        <taxon>Tylenchina</taxon>
        <taxon>Panagrolaimomorpha</taxon>
        <taxon>Strongyloidoidea</taxon>
        <taxon>Strongyloididae</taxon>
        <taxon>Parastrongyloides</taxon>
    </lineage>
</organism>
<evidence type="ECO:0000256" key="10">
    <source>
        <dbReference type="PIRSR" id="PIRSR601461-1"/>
    </source>
</evidence>
<dbReference type="InterPro" id="IPR021109">
    <property type="entry name" value="Peptidase_aspartic_dom_sf"/>
</dbReference>
<keyword evidence="5 13" id="KW-0732">Signal</keyword>
<keyword evidence="15" id="KW-1185">Reference proteome</keyword>
<evidence type="ECO:0000256" key="6">
    <source>
        <dbReference type="ARBA" id="ARBA00022750"/>
    </source>
</evidence>
<keyword evidence="7 12" id="KW-0378">Hydrolase</keyword>
<dbReference type="GO" id="GO:0005764">
    <property type="term" value="C:lysosome"/>
    <property type="evidence" value="ECO:0007669"/>
    <property type="project" value="TreeGrafter"/>
</dbReference>
<dbReference type="GO" id="GO:0006508">
    <property type="term" value="P:proteolysis"/>
    <property type="evidence" value="ECO:0007669"/>
    <property type="project" value="UniProtKB-KW"/>
</dbReference>
<dbReference type="FunFam" id="2.40.70.10:FF:000058">
    <property type="entry name" value="ASpartyl Protease"/>
    <property type="match status" value="1"/>
</dbReference>
<dbReference type="PRINTS" id="PR00792">
    <property type="entry name" value="PEPSIN"/>
</dbReference>
<dbReference type="InterPro" id="IPR033121">
    <property type="entry name" value="PEPTIDASE_A1"/>
</dbReference>
<evidence type="ECO:0000256" key="13">
    <source>
        <dbReference type="SAM" id="SignalP"/>
    </source>
</evidence>
<evidence type="ECO:0000256" key="4">
    <source>
        <dbReference type="ARBA" id="ARBA00022670"/>
    </source>
</evidence>
<dbReference type="Gene3D" id="2.40.70.10">
    <property type="entry name" value="Acid Proteases"/>
    <property type="match status" value="4"/>
</dbReference>
<dbReference type="Pfam" id="PF00026">
    <property type="entry name" value="Asp"/>
    <property type="match status" value="1"/>
</dbReference>
<dbReference type="PANTHER" id="PTHR47966">
    <property type="entry name" value="BETA-SITE APP-CLEAVING ENZYME, ISOFORM A-RELATED"/>
    <property type="match status" value="1"/>
</dbReference>
<keyword evidence="4 12" id="KW-0645">Protease</keyword>
<dbReference type="SUPFAM" id="SSF50630">
    <property type="entry name" value="Acid proteases"/>
    <property type="match status" value="1"/>
</dbReference>
<evidence type="ECO:0000256" key="11">
    <source>
        <dbReference type="PIRSR" id="PIRSR601461-2"/>
    </source>
</evidence>
<dbReference type="STRING" id="131310.A0A0N5A6H7"/>
<evidence type="ECO:0000259" key="14">
    <source>
        <dbReference type="PROSITE" id="PS51767"/>
    </source>
</evidence>
<keyword evidence="9" id="KW-0325">Glycoprotein</keyword>
<dbReference type="PROSITE" id="PS51767">
    <property type="entry name" value="PEPTIDASE_A1"/>
    <property type="match status" value="1"/>
</dbReference>
<protein>
    <submittedName>
        <fullName evidence="16">Peptidase A1 domain-containing protein</fullName>
    </submittedName>
</protein>
<feature type="active site" evidence="10">
    <location>
        <position position="86"/>
    </location>
</feature>
<comment type="similarity">
    <text evidence="2 12">Belongs to the peptidase A1 family.</text>
</comment>
<evidence type="ECO:0000256" key="2">
    <source>
        <dbReference type="ARBA" id="ARBA00007447"/>
    </source>
</evidence>
<evidence type="ECO:0000256" key="8">
    <source>
        <dbReference type="ARBA" id="ARBA00023157"/>
    </source>
</evidence>
<feature type="active site" evidence="10">
    <location>
        <position position="310"/>
    </location>
</feature>
<reference evidence="16" key="1">
    <citation type="submission" date="2017-02" db="UniProtKB">
        <authorList>
            <consortium name="WormBaseParasite"/>
        </authorList>
    </citation>
    <scope>IDENTIFICATION</scope>
</reference>
<dbReference type="InterPro" id="IPR001969">
    <property type="entry name" value="Aspartic_peptidase_AS"/>
</dbReference>
<dbReference type="InterPro" id="IPR001461">
    <property type="entry name" value="Aspartic_peptidase_A1"/>
</dbReference>
<evidence type="ECO:0000256" key="3">
    <source>
        <dbReference type="ARBA" id="ARBA00022525"/>
    </source>
</evidence>
<dbReference type="AlphaFoldDB" id="A0A0N5A6H7"/>
<evidence type="ECO:0000256" key="1">
    <source>
        <dbReference type="ARBA" id="ARBA00004613"/>
    </source>
</evidence>
<evidence type="ECO:0000313" key="16">
    <source>
        <dbReference type="WBParaSite" id="PTRK_0001760000.1"/>
    </source>
</evidence>